<keyword evidence="2" id="KW-1185">Reference proteome</keyword>
<dbReference type="AlphaFoldDB" id="A0A9W9WPE8"/>
<proteinExistence type="predicted"/>
<gene>
    <name evidence="1" type="ORF">N7530_008565</name>
</gene>
<reference evidence="1" key="2">
    <citation type="journal article" date="2023" name="IMA Fungus">
        <title>Comparative genomic study of the Penicillium genus elucidates a diverse pangenome and 15 lateral gene transfer events.</title>
        <authorList>
            <person name="Petersen C."/>
            <person name="Sorensen T."/>
            <person name="Nielsen M.R."/>
            <person name="Sondergaard T.E."/>
            <person name="Sorensen J.L."/>
            <person name="Fitzpatrick D.A."/>
            <person name="Frisvad J.C."/>
            <person name="Nielsen K.L."/>
        </authorList>
    </citation>
    <scope>NUCLEOTIDE SEQUENCE</scope>
    <source>
        <strain evidence="1">IBT 17660</strain>
    </source>
</reference>
<evidence type="ECO:0000313" key="2">
    <source>
        <dbReference type="Proteomes" id="UP001147760"/>
    </source>
</evidence>
<name>A0A9W9WPE8_9EURO</name>
<dbReference type="EMBL" id="JAPWDO010000005">
    <property type="protein sequence ID" value="KAJ5471208.1"/>
    <property type="molecule type" value="Genomic_DNA"/>
</dbReference>
<sequence length="94" mass="10890">MASERGMKIPMRTFKAGWPNGKALDYESRDCRFDPCVGHIFLLLSFLFALLLEGDMVRLDWWWVGGEAILVFGGGRSSKSWYTWYAYEYVEHGV</sequence>
<organism evidence="1 2">
    <name type="scientific">Penicillium desertorum</name>
    <dbReference type="NCBI Taxonomy" id="1303715"/>
    <lineage>
        <taxon>Eukaryota</taxon>
        <taxon>Fungi</taxon>
        <taxon>Dikarya</taxon>
        <taxon>Ascomycota</taxon>
        <taxon>Pezizomycotina</taxon>
        <taxon>Eurotiomycetes</taxon>
        <taxon>Eurotiomycetidae</taxon>
        <taxon>Eurotiales</taxon>
        <taxon>Aspergillaceae</taxon>
        <taxon>Penicillium</taxon>
    </lineage>
</organism>
<dbReference type="Proteomes" id="UP001147760">
    <property type="component" value="Unassembled WGS sequence"/>
</dbReference>
<evidence type="ECO:0000313" key="1">
    <source>
        <dbReference type="EMBL" id="KAJ5471208.1"/>
    </source>
</evidence>
<protein>
    <submittedName>
        <fullName evidence="1">Uncharacterized protein</fullName>
    </submittedName>
</protein>
<comment type="caution">
    <text evidence="1">The sequence shown here is derived from an EMBL/GenBank/DDBJ whole genome shotgun (WGS) entry which is preliminary data.</text>
</comment>
<reference evidence="1" key="1">
    <citation type="submission" date="2022-12" db="EMBL/GenBank/DDBJ databases">
        <authorList>
            <person name="Petersen C."/>
        </authorList>
    </citation>
    <scope>NUCLEOTIDE SEQUENCE</scope>
    <source>
        <strain evidence="1">IBT 17660</strain>
    </source>
</reference>
<accession>A0A9W9WPE8</accession>